<gene>
    <name evidence="2" type="ORF">D9611_012040</name>
</gene>
<feature type="compositionally biased region" description="Polar residues" evidence="1">
    <location>
        <begin position="377"/>
        <end position="432"/>
    </location>
</feature>
<dbReference type="EMBL" id="JAACJK010000230">
    <property type="protein sequence ID" value="KAF5310363.1"/>
    <property type="molecule type" value="Genomic_DNA"/>
</dbReference>
<reference evidence="2 3" key="1">
    <citation type="journal article" date="2020" name="ISME J.">
        <title>Uncovering the hidden diversity of litter-decomposition mechanisms in mushroom-forming fungi.</title>
        <authorList>
            <person name="Floudas D."/>
            <person name="Bentzer J."/>
            <person name="Ahren D."/>
            <person name="Johansson T."/>
            <person name="Persson P."/>
            <person name="Tunlid A."/>
        </authorList>
    </citation>
    <scope>NUCLEOTIDE SEQUENCE [LARGE SCALE GENOMIC DNA]</scope>
    <source>
        <strain evidence="2 3">CBS 175.51</strain>
    </source>
</reference>
<keyword evidence="3" id="KW-1185">Reference proteome</keyword>
<feature type="region of interest" description="Disordered" evidence="1">
    <location>
        <begin position="269"/>
        <end position="442"/>
    </location>
</feature>
<sequence>MMEASGASATLSSTYPGDQRGDGVAMGANGALSARINATAMNNSSPSATPTPASPKIQRQDSSASSNPRTRNVRNLSIAPSPVTATPSSSSYASLSESARILSTNPPTPRLGATALQSIPSSRPGTPSLRPRTPGLGYAPLTPNAPGSAVFSPNTPLYSPNALPSPNPVPTKASKLKSQITSFLPLSKHTYFHAKIEIEQLSSVPFVGGQFGVRWRFKNVVRHAAEKLQEGAVNDEEQGLLGRVAAKAKAVASSGKDKGKAREQYGSEVGEFGTVPPTQYHPPHQGSTSTNASTDTATSESSSFTTSTDWSSTSMSSVASNSTGATKMPSGSSTPSTNLSRNFYSPYASTGSSTSPSSREAQYGPSQYLFITPPQDGATSPSPGSNSSGAVDSNPSLLFSPNTQSFSSNAAFSPMSPNYNPLSPQGPMSQGTPHAVTSPLPGGAQGQIGHLSAARGMTQYLPLKSHSVTFNFPLEAIVKMDVTRGGGNNAADSNAHDVSEVPGARVGLGMGELNPSDPHSQSSGSVSSMMKGAAAAGGAYQVNQLQHQQTVKPNLQPSPLKLVVMQRVDPEDPSSVAQNPRLGAVFINLAEYVGKGKVERRFLLKESRVNATLKLNIEVTYISGYQGYVAPPLPKAEILGGIEGFLKEHDNLLSKKKAMTLGTGLNGKEVGGLGQPRDRGRVAEGDKGAEEEAEGREFEVDLLSRGFLEREKDRIGEVLVANVVLTDVGVKKGVETGLSGWDEMEEATSGPANVGLNMRMGADPYALPSESETESEYGGPPVPGRPRAPERRMTEEVLGRKRWKEDLRAKRREERSKKLMLNLSESEGDDSNFESADEGPPLDAQEEKVDTRAALSDQIAESVAPSAQRSRIRVAAFDVQRLPLSYGPKTTESLIEALFNPGPTTEQTDDDPFVIYVSPTEIREREALEAEYRREMELVKMQQAQYQEQLLRNQHHSQNQHWYRQKAKTTMSHDTEESRGGGGHGFRNRIKRGVQRVGTMDSSTTSTSTTSGSGSGGSPVAPLTSMKSPGEDTIVGVRMGDDVGDEPDVLSPATITAASPNIPGQHFTGLGIALENVQTPGAPDRDATIGKGGSGGTAGVGSFLHNYYRSKKDKVKEKKAGAKSKERGEVNNVFGGTYYDQEPQEMPYGQLGHGQQLPAASGHQRTATGGTMTTMSSNASSSSLSSLGLNGSAHGHGTAAAPAPGLQPSPGPPAPLPLPGAPARLRQQPDLSVPAGRMDKMGVVKGVTPSIGDQAGDESGLGSKLKGWWKGSQR</sequence>
<feature type="compositionally biased region" description="Polar residues" evidence="1">
    <location>
        <begin position="329"/>
        <end position="343"/>
    </location>
</feature>
<feature type="region of interest" description="Disordered" evidence="1">
    <location>
        <begin position="1"/>
        <end position="142"/>
    </location>
</feature>
<feature type="region of interest" description="Disordered" evidence="1">
    <location>
        <begin position="1142"/>
        <end position="1274"/>
    </location>
</feature>
<feature type="region of interest" description="Disordered" evidence="1">
    <location>
        <begin position="505"/>
        <end position="530"/>
    </location>
</feature>
<dbReference type="Proteomes" id="UP000541558">
    <property type="component" value="Unassembled WGS sequence"/>
</dbReference>
<feature type="compositionally biased region" description="Polar residues" evidence="1">
    <location>
        <begin position="115"/>
        <end position="125"/>
    </location>
</feature>
<feature type="compositionally biased region" description="Low complexity" evidence="1">
    <location>
        <begin position="344"/>
        <end position="358"/>
    </location>
</feature>
<feature type="compositionally biased region" description="Polar residues" evidence="1">
    <location>
        <begin position="7"/>
        <end position="16"/>
    </location>
</feature>
<feature type="compositionally biased region" description="Low complexity" evidence="1">
    <location>
        <begin position="1002"/>
        <end position="1012"/>
    </location>
</feature>
<name>A0A8H5ESF4_9AGAR</name>
<feature type="region of interest" description="Disordered" evidence="1">
    <location>
        <begin position="762"/>
        <end position="797"/>
    </location>
</feature>
<organism evidence="2 3">
    <name type="scientific">Ephemerocybe angulata</name>
    <dbReference type="NCBI Taxonomy" id="980116"/>
    <lineage>
        <taxon>Eukaryota</taxon>
        <taxon>Fungi</taxon>
        <taxon>Dikarya</taxon>
        <taxon>Basidiomycota</taxon>
        <taxon>Agaricomycotina</taxon>
        <taxon>Agaricomycetes</taxon>
        <taxon>Agaricomycetidae</taxon>
        <taxon>Agaricales</taxon>
        <taxon>Agaricineae</taxon>
        <taxon>Psathyrellaceae</taxon>
        <taxon>Ephemerocybe</taxon>
    </lineage>
</organism>
<dbReference type="PANTHER" id="PTHR21456:SF1">
    <property type="entry name" value="C2 NT-TYPE DOMAIN-CONTAINING PROTEIN"/>
    <property type="match status" value="1"/>
</dbReference>
<feature type="region of interest" description="Disordered" evidence="1">
    <location>
        <begin position="667"/>
        <end position="696"/>
    </location>
</feature>
<protein>
    <recommendedName>
        <fullName evidence="4">C2 NT-type domain-containing protein</fullName>
    </recommendedName>
</protein>
<evidence type="ECO:0000313" key="2">
    <source>
        <dbReference type="EMBL" id="KAF5310363.1"/>
    </source>
</evidence>
<feature type="compositionally biased region" description="Low complexity" evidence="1">
    <location>
        <begin position="287"/>
        <end position="323"/>
    </location>
</feature>
<feature type="compositionally biased region" description="Low complexity" evidence="1">
    <location>
        <begin position="1260"/>
        <end position="1274"/>
    </location>
</feature>
<feature type="region of interest" description="Disordered" evidence="1">
    <location>
        <begin position="820"/>
        <end position="845"/>
    </location>
</feature>
<feature type="compositionally biased region" description="Low complexity" evidence="1">
    <location>
        <begin position="77"/>
        <end position="99"/>
    </location>
</feature>
<feature type="region of interest" description="Disordered" evidence="1">
    <location>
        <begin position="955"/>
        <end position="1038"/>
    </location>
</feature>
<feature type="compositionally biased region" description="Acidic residues" evidence="1">
    <location>
        <begin position="826"/>
        <end position="837"/>
    </location>
</feature>
<dbReference type="InterPro" id="IPR039931">
    <property type="entry name" value="EEIG1/2-like"/>
</dbReference>
<accession>A0A8H5ESF4</accession>
<evidence type="ECO:0000256" key="1">
    <source>
        <dbReference type="SAM" id="MobiDB-lite"/>
    </source>
</evidence>
<feature type="compositionally biased region" description="Polar residues" evidence="1">
    <location>
        <begin position="955"/>
        <end position="970"/>
    </location>
</feature>
<feature type="compositionally biased region" description="Basic and acidic residues" evidence="1">
    <location>
        <begin position="787"/>
        <end position="797"/>
    </location>
</feature>
<dbReference type="OrthoDB" id="3365224at2759"/>
<feature type="compositionally biased region" description="Low complexity" evidence="1">
    <location>
        <begin position="44"/>
        <end position="55"/>
    </location>
</feature>
<comment type="caution">
    <text evidence="2">The sequence shown here is derived from an EMBL/GenBank/DDBJ whole genome shotgun (WGS) entry which is preliminary data.</text>
</comment>
<feature type="compositionally biased region" description="Basic and acidic residues" evidence="1">
    <location>
        <begin position="676"/>
        <end position="696"/>
    </location>
</feature>
<dbReference type="AlphaFoldDB" id="A0A8H5ESF4"/>
<feature type="compositionally biased region" description="Polar residues" evidence="1">
    <location>
        <begin position="60"/>
        <end position="75"/>
    </location>
</feature>
<proteinExistence type="predicted"/>
<dbReference type="PANTHER" id="PTHR21456">
    <property type="entry name" value="FAMILY WITH SEQUENCE SIMILARITY 102"/>
    <property type="match status" value="1"/>
</dbReference>
<feature type="compositionally biased region" description="Low complexity" evidence="1">
    <location>
        <begin position="1166"/>
        <end position="1204"/>
    </location>
</feature>
<feature type="compositionally biased region" description="Pro residues" evidence="1">
    <location>
        <begin position="1205"/>
        <end position="1220"/>
    </location>
</feature>
<evidence type="ECO:0008006" key="4">
    <source>
        <dbReference type="Google" id="ProtNLM"/>
    </source>
</evidence>
<evidence type="ECO:0000313" key="3">
    <source>
        <dbReference type="Proteomes" id="UP000541558"/>
    </source>
</evidence>